<dbReference type="GO" id="GO:0016020">
    <property type="term" value="C:membrane"/>
    <property type="evidence" value="ECO:0007669"/>
    <property type="project" value="UniProtKB-SubCell"/>
</dbReference>
<feature type="region of interest" description="Disordered" evidence="4">
    <location>
        <begin position="73"/>
        <end position="95"/>
    </location>
</feature>
<dbReference type="SMART" id="SM00443">
    <property type="entry name" value="G_patch"/>
    <property type="match status" value="1"/>
</dbReference>
<dbReference type="PANTHER" id="PTHR23149">
    <property type="entry name" value="G PATCH DOMAIN CONTAINING PROTEIN"/>
    <property type="match status" value="1"/>
</dbReference>
<feature type="domain" description="G-patch" evidence="5">
    <location>
        <begin position="190"/>
        <end position="236"/>
    </location>
</feature>
<dbReference type="Pfam" id="PF01585">
    <property type="entry name" value="G-patch"/>
    <property type="match status" value="1"/>
</dbReference>
<dbReference type="Pfam" id="PF25879">
    <property type="entry name" value="WHD_LYAR"/>
    <property type="match status" value="1"/>
</dbReference>
<dbReference type="PROSITE" id="PS50174">
    <property type="entry name" value="G_PATCH"/>
    <property type="match status" value="1"/>
</dbReference>
<dbReference type="GO" id="GO:0009626">
    <property type="term" value="P:plant-type hypersensitive response"/>
    <property type="evidence" value="ECO:0007669"/>
    <property type="project" value="UniProtKB-KW"/>
</dbReference>
<dbReference type="AlphaFoldDB" id="A0AAP0DD29"/>
<keyword evidence="8" id="KW-1185">Reference proteome</keyword>
<evidence type="ECO:0000256" key="2">
    <source>
        <dbReference type="ARBA" id="ARBA00004170"/>
    </source>
</evidence>
<comment type="subcellular location">
    <subcellularLocation>
        <location evidence="2">Membrane</location>
        <topology evidence="2">Peripheral membrane protein</topology>
    </subcellularLocation>
    <subcellularLocation>
        <location evidence="1">Nucleus</location>
    </subcellularLocation>
</comment>
<evidence type="ECO:0008006" key="9">
    <source>
        <dbReference type="Google" id="ProtNLM"/>
    </source>
</evidence>
<feature type="domain" description="HMA" evidence="6">
    <location>
        <begin position="4"/>
        <end position="70"/>
    </location>
</feature>
<feature type="compositionally biased region" description="Acidic residues" evidence="4">
    <location>
        <begin position="442"/>
        <end position="454"/>
    </location>
</feature>
<feature type="region of interest" description="Disordered" evidence="4">
    <location>
        <begin position="154"/>
        <end position="175"/>
    </location>
</feature>
<dbReference type="InterPro" id="IPR000467">
    <property type="entry name" value="G_patch_dom"/>
</dbReference>
<name>A0AAP0DD29_9ASTR</name>
<reference evidence="7 8" key="1">
    <citation type="submission" date="2024-04" db="EMBL/GenBank/DDBJ databases">
        <title>The reference genome of an endangered Asteraceae, Deinandra increscens subsp. villosa, native to the Central Coast of California.</title>
        <authorList>
            <person name="Guilliams M."/>
            <person name="Hasenstab-Lehman K."/>
            <person name="Meyer R."/>
            <person name="Mcevoy S."/>
        </authorList>
    </citation>
    <scope>NUCLEOTIDE SEQUENCE [LARGE SCALE GENOMIC DNA]</scope>
    <source>
        <tissue evidence="7">Leaf</tissue>
    </source>
</reference>
<feature type="region of interest" description="Disordered" evidence="4">
    <location>
        <begin position="264"/>
        <end position="299"/>
    </location>
</feature>
<evidence type="ECO:0000259" key="6">
    <source>
        <dbReference type="PROSITE" id="PS50846"/>
    </source>
</evidence>
<accession>A0AAP0DD29</accession>
<feature type="compositionally biased region" description="Basic residues" evidence="4">
    <location>
        <begin position="289"/>
        <end position="299"/>
    </location>
</feature>
<organism evidence="7 8">
    <name type="scientific">Deinandra increscens subsp. villosa</name>
    <dbReference type="NCBI Taxonomy" id="3103831"/>
    <lineage>
        <taxon>Eukaryota</taxon>
        <taxon>Viridiplantae</taxon>
        <taxon>Streptophyta</taxon>
        <taxon>Embryophyta</taxon>
        <taxon>Tracheophyta</taxon>
        <taxon>Spermatophyta</taxon>
        <taxon>Magnoliopsida</taxon>
        <taxon>eudicotyledons</taxon>
        <taxon>Gunneridae</taxon>
        <taxon>Pentapetalae</taxon>
        <taxon>asterids</taxon>
        <taxon>campanulids</taxon>
        <taxon>Asterales</taxon>
        <taxon>Asteraceae</taxon>
        <taxon>Asteroideae</taxon>
        <taxon>Heliantheae alliance</taxon>
        <taxon>Madieae</taxon>
        <taxon>Madiinae</taxon>
        <taxon>Deinandra</taxon>
    </lineage>
</organism>
<comment type="caution">
    <text evidence="7">The sequence shown here is derived from an EMBL/GenBank/DDBJ whole genome shotgun (WGS) entry which is preliminary data.</text>
</comment>
<dbReference type="EMBL" id="JBCNJP010000010">
    <property type="protein sequence ID" value="KAK9072896.1"/>
    <property type="molecule type" value="Genomic_DNA"/>
</dbReference>
<dbReference type="InterPro" id="IPR050656">
    <property type="entry name" value="PINX1"/>
</dbReference>
<dbReference type="InterPro" id="IPR058719">
    <property type="entry name" value="WHD_LYAR"/>
</dbReference>
<dbReference type="GO" id="GO:0046872">
    <property type="term" value="F:metal ion binding"/>
    <property type="evidence" value="ECO:0007669"/>
    <property type="project" value="InterPro"/>
</dbReference>
<gene>
    <name evidence="7" type="ORF">SSX86_009331</name>
</gene>
<evidence type="ECO:0000259" key="5">
    <source>
        <dbReference type="PROSITE" id="PS50174"/>
    </source>
</evidence>
<sequence>MPECKKMVIKLDVHNDCNRSKAFYAVSRLLGVESLSMDMKDKKLTVIGYADPVKVAGKLKKWHPEILTVETVKEPEKKKEPEKNEEEEKKKKKKEQEEAAMVRWIACNRGYYNPYMTHQTYCVYPAEEDPSAPNFYTYGLNGEKAKSKTLSFRRRPPSLEKRRRQQPLDGGATTTMAAPEAPLCYVGVARKSAAFRLMKQMGWEEGEGLGKEKQGIKGHVRVSNKQDTVGIGLDKPNAWAFDTTQFDGILKKLKVQATVIKQEDDDDDLEAESPKEDSKTTVKATRPQGRYKRREKGKHVRAYSAQDLEGILVKKVEDDPEPKPDPFSYQDGDLEMVEASESKSDNVKAKEGPVIPPDWWGYKNGFVSGGFLGAKSKRRKSGVTEDAQQCNNKRTVFHEEDQENLYKLVQDKATSGKQGLGIKDQPRKVAGVRFQGKRTSFSDDDEEDGSEAEDCQPSAKRECNEIQDSRKNSESKLKLKKLCKKLLCEVPERSLKLKKLKLLVDEQCSVLSDFSSKKDALAFLKKKLEGSETFTVEGKKVRLSSK</sequence>
<evidence type="ECO:0000256" key="4">
    <source>
        <dbReference type="SAM" id="MobiDB-lite"/>
    </source>
</evidence>
<proteinExistence type="predicted"/>
<dbReference type="PANTHER" id="PTHR23149:SF9">
    <property type="entry name" value="G PATCH DOMAIN-CONTAINING PROTEIN 4"/>
    <property type="match status" value="1"/>
</dbReference>
<feature type="compositionally biased region" description="Basic residues" evidence="4">
    <location>
        <begin position="154"/>
        <end position="165"/>
    </location>
</feature>
<dbReference type="PROSITE" id="PS50846">
    <property type="entry name" value="HMA_2"/>
    <property type="match status" value="1"/>
</dbReference>
<evidence type="ECO:0000256" key="3">
    <source>
        <dbReference type="ARBA" id="ARBA00023242"/>
    </source>
</evidence>
<feature type="region of interest" description="Disordered" evidence="4">
    <location>
        <begin position="415"/>
        <end position="473"/>
    </location>
</feature>
<dbReference type="InterPro" id="IPR006121">
    <property type="entry name" value="HMA_dom"/>
</dbReference>
<keyword evidence="3" id="KW-0539">Nucleus</keyword>
<evidence type="ECO:0000313" key="8">
    <source>
        <dbReference type="Proteomes" id="UP001408789"/>
    </source>
</evidence>
<feature type="compositionally biased region" description="Basic and acidic residues" evidence="4">
    <location>
        <begin position="459"/>
        <end position="473"/>
    </location>
</feature>
<evidence type="ECO:0000313" key="7">
    <source>
        <dbReference type="EMBL" id="KAK9072896.1"/>
    </source>
</evidence>
<evidence type="ECO:0000256" key="1">
    <source>
        <dbReference type="ARBA" id="ARBA00004123"/>
    </source>
</evidence>
<dbReference type="GO" id="GO:0005730">
    <property type="term" value="C:nucleolus"/>
    <property type="evidence" value="ECO:0007669"/>
    <property type="project" value="TreeGrafter"/>
</dbReference>
<dbReference type="GO" id="GO:0003676">
    <property type="term" value="F:nucleic acid binding"/>
    <property type="evidence" value="ECO:0007669"/>
    <property type="project" value="InterPro"/>
</dbReference>
<protein>
    <recommendedName>
        <fullName evidence="9">G-patch domain-containing protein</fullName>
    </recommendedName>
</protein>
<dbReference type="Proteomes" id="UP001408789">
    <property type="component" value="Unassembled WGS sequence"/>
</dbReference>
<dbReference type="Gene3D" id="3.30.70.100">
    <property type="match status" value="1"/>
</dbReference>